<name>A0A4U5M1G3_STECR</name>
<dbReference type="GO" id="GO:0030672">
    <property type="term" value="C:synaptic vesicle membrane"/>
    <property type="evidence" value="ECO:0007669"/>
    <property type="project" value="TreeGrafter"/>
</dbReference>
<gene>
    <name evidence="4" type="ORF">L596_026447</name>
</gene>
<sequence length="395" mass="44413">MSDSEEPSMTTKKKTHGLGIWGNIKFTMSRTRSKDRAARRQLKYQSNPDLVTKRDCPLNISTSSAIDRFHMPQTNGNDVNYLKEGPVPFVTFLLKVSLKDGKNLVIRDASGSSDPYIKFKYKGRTYYKSNTVFKNLNPVWDEEFALLIDDPTCPMELEVFDFDRFMVDDFMGGAVVDLSLLKLFEPSDLKLELQDESGNGEEEDMGHVNLTITIIPQTEAEKEDFMNKAVRGVVAETQKRPTKVVQVWQSVVNVVLVEAKNLMPSSNGIPPDPYVKFKLGSEKYKSKVIAKSLEPKWLEQFDLHIFDESGQTLEISVCDKHTNTVIGKKSVDLKNIEREETQETWIALEGNAGSVLLLLSISGTATSDAVVDLQEFTGNDVRTALATKYVSIQTF</sequence>
<keyword evidence="2" id="KW-0106">Calcium</keyword>
<dbReference type="Pfam" id="PF00168">
    <property type="entry name" value="C2"/>
    <property type="match status" value="2"/>
</dbReference>
<reference evidence="4 5" key="1">
    <citation type="journal article" date="2015" name="Genome Biol.">
        <title>Comparative genomics of Steinernema reveals deeply conserved gene regulatory networks.</title>
        <authorList>
            <person name="Dillman A.R."/>
            <person name="Macchietto M."/>
            <person name="Porter C.F."/>
            <person name="Rogers A."/>
            <person name="Williams B."/>
            <person name="Antoshechkin I."/>
            <person name="Lee M.M."/>
            <person name="Goodwin Z."/>
            <person name="Lu X."/>
            <person name="Lewis E.E."/>
            <person name="Goodrich-Blair H."/>
            <person name="Stock S.P."/>
            <person name="Adams B.J."/>
            <person name="Sternberg P.W."/>
            <person name="Mortazavi A."/>
        </authorList>
    </citation>
    <scope>NUCLEOTIDE SEQUENCE [LARGE SCALE GENOMIC DNA]</scope>
    <source>
        <strain evidence="4 5">ALL</strain>
    </source>
</reference>
<evidence type="ECO:0000256" key="2">
    <source>
        <dbReference type="ARBA" id="ARBA00022837"/>
    </source>
</evidence>
<evidence type="ECO:0000313" key="5">
    <source>
        <dbReference type="Proteomes" id="UP000298663"/>
    </source>
</evidence>
<evidence type="ECO:0000256" key="1">
    <source>
        <dbReference type="ARBA" id="ARBA00022723"/>
    </source>
</evidence>
<keyword evidence="5" id="KW-1185">Reference proteome</keyword>
<evidence type="ECO:0000259" key="3">
    <source>
        <dbReference type="PROSITE" id="PS50004"/>
    </source>
</evidence>
<dbReference type="OrthoDB" id="5973539at2759"/>
<dbReference type="GO" id="GO:0046928">
    <property type="term" value="P:regulation of neurotransmitter secretion"/>
    <property type="evidence" value="ECO:0007669"/>
    <property type="project" value="TreeGrafter"/>
</dbReference>
<feature type="domain" description="C2" evidence="3">
    <location>
        <begin position="230"/>
        <end position="346"/>
    </location>
</feature>
<reference evidence="4 5" key="2">
    <citation type="journal article" date="2019" name="G3 (Bethesda)">
        <title>Hybrid Assembly of the Genome of the Entomopathogenic Nematode Steinernema carpocapsae Identifies the X-Chromosome.</title>
        <authorList>
            <person name="Serra L."/>
            <person name="Macchietto M."/>
            <person name="Macias-Munoz A."/>
            <person name="McGill C.J."/>
            <person name="Rodriguez I.M."/>
            <person name="Rodriguez B."/>
            <person name="Murad R."/>
            <person name="Mortazavi A."/>
        </authorList>
    </citation>
    <scope>NUCLEOTIDE SEQUENCE [LARGE SCALE GENOMIC DNA]</scope>
    <source>
        <strain evidence="4 5">ALL</strain>
    </source>
</reference>
<feature type="domain" description="C2" evidence="3">
    <location>
        <begin position="74"/>
        <end position="191"/>
    </location>
</feature>
<dbReference type="AlphaFoldDB" id="A0A4U5M1G3"/>
<dbReference type="SMART" id="SM00239">
    <property type="entry name" value="C2"/>
    <property type="match status" value="2"/>
</dbReference>
<dbReference type="GO" id="GO:0005509">
    <property type="term" value="F:calcium ion binding"/>
    <property type="evidence" value="ECO:0007669"/>
    <property type="project" value="TreeGrafter"/>
</dbReference>
<dbReference type="FunFam" id="2.60.40.150:FF:000256">
    <property type="entry name" value="Predicted protein"/>
    <property type="match status" value="1"/>
</dbReference>
<evidence type="ECO:0000313" key="4">
    <source>
        <dbReference type="EMBL" id="TKR62497.1"/>
    </source>
</evidence>
<proteinExistence type="predicted"/>
<dbReference type="EMBL" id="AZBU02000010">
    <property type="protein sequence ID" value="TKR62497.1"/>
    <property type="molecule type" value="Genomic_DNA"/>
</dbReference>
<accession>A0A4U5M1G3</accession>
<dbReference type="InterPro" id="IPR000008">
    <property type="entry name" value="C2_dom"/>
</dbReference>
<dbReference type="PANTHER" id="PTHR45911">
    <property type="entry name" value="C2 DOMAIN-CONTAINING PROTEIN"/>
    <property type="match status" value="1"/>
</dbReference>
<dbReference type="CDD" id="cd08376">
    <property type="entry name" value="C2B_MCTP_PRT"/>
    <property type="match status" value="1"/>
</dbReference>
<dbReference type="PRINTS" id="PR00360">
    <property type="entry name" value="C2DOMAIN"/>
</dbReference>
<comment type="caution">
    <text evidence="4">The sequence shown here is derived from an EMBL/GenBank/DDBJ whole genome shotgun (WGS) entry which is preliminary data.</text>
</comment>
<dbReference type="PROSITE" id="PS50004">
    <property type="entry name" value="C2"/>
    <property type="match status" value="2"/>
</dbReference>
<dbReference type="CDD" id="cd04042">
    <property type="entry name" value="C2A_MCTP_PRT"/>
    <property type="match status" value="1"/>
</dbReference>
<dbReference type="SUPFAM" id="SSF49562">
    <property type="entry name" value="C2 domain (Calcium/lipid-binding domain, CaLB)"/>
    <property type="match status" value="2"/>
</dbReference>
<dbReference type="Proteomes" id="UP000298663">
    <property type="component" value="Unassembled WGS sequence"/>
</dbReference>
<dbReference type="InterPro" id="IPR035892">
    <property type="entry name" value="C2_domain_sf"/>
</dbReference>
<protein>
    <recommendedName>
        <fullName evidence="3">C2 domain-containing protein</fullName>
    </recommendedName>
</protein>
<dbReference type="Gene3D" id="2.60.40.150">
    <property type="entry name" value="C2 domain"/>
    <property type="match status" value="2"/>
</dbReference>
<organism evidence="4 5">
    <name type="scientific">Steinernema carpocapsae</name>
    <name type="common">Entomopathogenic nematode</name>
    <dbReference type="NCBI Taxonomy" id="34508"/>
    <lineage>
        <taxon>Eukaryota</taxon>
        <taxon>Metazoa</taxon>
        <taxon>Ecdysozoa</taxon>
        <taxon>Nematoda</taxon>
        <taxon>Chromadorea</taxon>
        <taxon>Rhabditida</taxon>
        <taxon>Tylenchina</taxon>
        <taxon>Panagrolaimomorpha</taxon>
        <taxon>Strongyloidoidea</taxon>
        <taxon>Steinernematidae</taxon>
        <taxon>Steinernema</taxon>
    </lineage>
</organism>
<keyword evidence="1" id="KW-0479">Metal-binding</keyword>
<dbReference type="PANTHER" id="PTHR45911:SF4">
    <property type="entry name" value="MULTIPLE C2 AND TRANSMEMBRANE DOMAIN-CONTAINING PROTEIN"/>
    <property type="match status" value="1"/>
</dbReference>